<dbReference type="SUPFAM" id="SSF55785">
    <property type="entry name" value="PYP-like sensor domain (PAS domain)"/>
    <property type="match status" value="1"/>
</dbReference>
<evidence type="ECO:0000256" key="3">
    <source>
        <dbReference type="ARBA" id="ARBA00012438"/>
    </source>
</evidence>
<dbReference type="SMART" id="SM00387">
    <property type="entry name" value="HATPase_c"/>
    <property type="match status" value="1"/>
</dbReference>
<dbReference type="InterPro" id="IPR008207">
    <property type="entry name" value="Sig_transdc_His_kin_Hpt_dom"/>
</dbReference>
<feature type="modified residue" description="4-aspartylphosphate" evidence="14">
    <location>
        <position position="689"/>
    </location>
</feature>
<evidence type="ECO:0000256" key="7">
    <source>
        <dbReference type="ARBA" id="ARBA00022679"/>
    </source>
</evidence>
<dbReference type="PROSITE" id="PS50113">
    <property type="entry name" value="PAC"/>
    <property type="match status" value="1"/>
</dbReference>
<sequence>MIWIGPPRSPSLRVRSSVSVTMNGIPQSSLAGTIARRIRLGVTVVLLVGFVVTTGALLWDVRTKLGGLRRASTDNAIWMVTQSEVEFLKLQNAMQMALTTLPERRAPLLAEVRRRFDVIYNRVTILEEGPIYAQVTQREENVARLEKLRRFLTEYTPLIDGEDAALAEAMPRFLNDSREAQDHLRILSIGTLTTLNNAAEAQRQSVFDTLMRLGLAMSGLVITLSVSLAMLRQQTLRTRSQAESIRLANARLDTVISTTGEGIIVTDRMGRIQDLNPAAEAMFGHAIAEVRGRDAVSFLCPPDVAETQRAAILKALPRLGGPDEPPIRLELETQRADGERFPIELSLAGTHDAENPRKGIVVGFLRDISERRRTERALARALEDAQAGERAKADFLAVMSHEMRTPLNGMVGAAELLANTRLTRDQRHLVEALESSGRLLLGHVNAVLDITAAQAGAITLHPVAVDVDRLLADCIANQEPAAQANGNTLSLRNLTGPLGRAETDPARLGQIMLNLINNAVKFTRNGSVTVETEYQEDAAGRLLEIRVVDTGPGIPHDEQAHIFDEFVTLETGYARQEGGTGLGLAVARRLAEALGGEIGLESEPGMGSVFWVRIPMPLARAADSAASADERTGAPPSGRRILVIEDNSINRFILRKHLVAAGHQVVEAADGVEGVALAGATPFDVILTDISMPRLNGVDTTRQIRAGAQGGASKGARIIAVTAHALPDELASFRAAGIDDVLIKPISNAALQGAIDGTMDARAADRRPPAATQAPLIDEVRLHELCNELGPGRIAGLLDRVLGEGDATIARIADIAALPDPPENWDEAQRLCHTLAGTAGTFGAARLADALRQAEIAIKTGHADRLTLAGLAPVWSDTRAALVADRSGEVIALSPD</sequence>
<dbReference type="Gene3D" id="1.10.287.130">
    <property type="match status" value="1"/>
</dbReference>
<dbReference type="AlphaFoldDB" id="A0A4S3MM67"/>
<dbReference type="InterPro" id="IPR000014">
    <property type="entry name" value="PAS"/>
</dbReference>
<evidence type="ECO:0000313" key="21">
    <source>
        <dbReference type="Proteomes" id="UP000309450"/>
    </source>
</evidence>
<feature type="transmembrane region" description="Helical" evidence="15">
    <location>
        <begin position="38"/>
        <end position="59"/>
    </location>
</feature>
<dbReference type="Proteomes" id="UP000309450">
    <property type="component" value="Unassembled WGS sequence"/>
</dbReference>
<keyword evidence="8 15" id="KW-0812">Transmembrane</keyword>
<evidence type="ECO:0000256" key="5">
    <source>
        <dbReference type="ARBA" id="ARBA00022519"/>
    </source>
</evidence>
<dbReference type="InterPro" id="IPR001789">
    <property type="entry name" value="Sig_transdc_resp-reg_receiver"/>
</dbReference>
<dbReference type="FunFam" id="3.30.565.10:FF:000010">
    <property type="entry name" value="Sensor histidine kinase RcsC"/>
    <property type="match status" value="1"/>
</dbReference>
<dbReference type="SUPFAM" id="SSF47384">
    <property type="entry name" value="Homodimeric domain of signal transducing histidine kinase"/>
    <property type="match status" value="1"/>
</dbReference>
<dbReference type="PROSITE" id="PS50112">
    <property type="entry name" value="PAS"/>
    <property type="match status" value="1"/>
</dbReference>
<dbReference type="SMART" id="SM00091">
    <property type="entry name" value="PAS"/>
    <property type="match status" value="1"/>
</dbReference>
<evidence type="ECO:0000259" key="16">
    <source>
        <dbReference type="PROSITE" id="PS50109"/>
    </source>
</evidence>
<name>A0A4S3MM67_9RHOB</name>
<dbReference type="GO" id="GO:0000155">
    <property type="term" value="F:phosphorelay sensor kinase activity"/>
    <property type="evidence" value="ECO:0007669"/>
    <property type="project" value="InterPro"/>
</dbReference>
<dbReference type="SMART" id="SM00388">
    <property type="entry name" value="HisKA"/>
    <property type="match status" value="1"/>
</dbReference>
<evidence type="ECO:0000259" key="18">
    <source>
        <dbReference type="PROSITE" id="PS50112"/>
    </source>
</evidence>
<keyword evidence="5" id="KW-0997">Cell inner membrane</keyword>
<feature type="domain" description="Histidine kinase" evidence="16">
    <location>
        <begin position="398"/>
        <end position="618"/>
    </location>
</feature>
<dbReference type="Gene3D" id="3.30.450.20">
    <property type="entry name" value="PAS domain"/>
    <property type="match status" value="1"/>
</dbReference>
<dbReference type="Pfam" id="PF02518">
    <property type="entry name" value="HATPase_c"/>
    <property type="match status" value="1"/>
</dbReference>
<dbReference type="Gene3D" id="1.20.120.160">
    <property type="entry name" value="HPT domain"/>
    <property type="match status" value="1"/>
</dbReference>
<dbReference type="Pfam" id="PF00072">
    <property type="entry name" value="Response_reg"/>
    <property type="match status" value="1"/>
</dbReference>
<protein>
    <recommendedName>
        <fullName evidence="3">histidine kinase</fullName>
        <ecNumber evidence="3">2.7.13.3</ecNumber>
    </recommendedName>
</protein>
<keyword evidence="13 15" id="KW-0472">Membrane</keyword>
<keyword evidence="4" id="KW-1003">Cell membrane</keyword>
<keyword evidence="10" id="KW-0547">Nucleotide-binding</keyword>
<dbReference type="PRINTS" id="PR00344">
    <property type="entry name" value="BCTRLSENSOR"/>
</dbReference>
<dbReference type="InterPro" id="IPR035965">
    <property type="entry name" value="PAS-like_dom_sf"/>
</dbReference>
<dbReference type="Gene3D" id="3.30.565.10">
    <property type="entry name" value="Histidine kinase-like ATPase, C-terminal domain"/>
    <property type="match status" value="1"/>
</dbReference>
<evidence type="ECO:0000256" key="10">
    <source>
        <dbReference type="ARBA" id="ARBA00022840"/>
    </source>
</evidence>
<dbReference type="InterPro" id="IPR003661">
    <property type="entry name" value="HisK_dim/P_dom"/>
</dbReference>
<comment type="catalytic activity">
    <reaction evidence="1">
        <text>ATP + protein L-histidine = ADP + protein N-phospho-L-histidine.</text>
        <dbReference type="EC" id="2.7.13.3"/>
    </reaction>
</comment>
<proteinExistence type="predicted"/>
<dbReference type="InterPro" id="IPR003594">
    <property type="entry name" value="HATPase_dom"/>
</dbReference>
<feature type="domain" description="Response regulatory" evidence="17">
    <location>
        <begin position="640"/>
        <end position="759"/>
    </location>
</feature>
<keyword evidence="11 15" id="KW-1133">Transmembrane helix</keyword>
<keyword evidence="7" id="KW-0808">Transferase</keyword>
<evidence type="ECO:0000256" key="1">
    <source>
        <dbReference type="ARBA" id="ARBA00000085"/>
    </source>
</evidence>
<evidence type="ECO:0000313" key="20">
    <source>
        <dbReference type="EMBL" id="THD81410.1"/>
    </source>
</evidence>
<evidence type="ECO:0000256" key="6">
    <source>
        <dbReference type="ARBA" id="ARBA00022553"/>
    </source>
</evidence>
<evidence type="ECO:0000256" key="15">
    <source>
        <dbReference type="SAM" id="Phobius"/>
    </source>
</evidence>
<dbReference type="PANTHER" id="PTHR43047">
    <property type="entry name" value="TWO-COMPONENT HISTIDINE PROTEIN KINASE"/>
    <property type="match status" value="1"/>
</dbReference>
<dbReference type="CDD" id="cd16922">
    <property type="entry name" value="HATPase_EvgS-ArcB-TorS-like"/>
    <property type="match status" value="1"/>
</dbReference>
<keyword evidence="6 14" id="KW-0597">Phosphoprotein</keyword>
<accession>A0A4S3MM67</accession>
<dbReference type="InterPro" id="IPR036097">
    <property type="entry name" value="HisK_dim/P_sf"/>
</dbReference>
<evidence type="ECO:0000256" key="13">
    <source>
        <dbReference type="ARBA" id="ARBA00023136"/>
    </source>
</evidence>
<evidence type="ECO:0000259" key="19">
    <source>
        <dbReference type="PROSITE" id="PS50113"/>
    </source>
</evidence>
<dbReference type="InterPro" id="IPR011006">
    <property type="entry name" value="CheY-like_superfamily"/>
</dbReference>
<keyword evidence="10" id="KW-0067">ATP-binding</keyword>
<dbReference type="SUPFAM" id="SSF52172">
    <property type="entry name" value="CheY-like"/>
    <property type="match status" value="1"/>
</dbReference>
<dbReference type="SUPFAM" id="SSF55874">
    <property type="entry name" value="ATPase domain of HSP90 chaperone/DNA topoisomerase II/histidine kinase"/>
    <property type="match status" value="1"/>
</dbReference>
<keyword evidence="12" id="KW-0902">Two-component regulatory system</keyword>
<evidence type="ECO:0000256" key="12">
    <source>
        <dbReference type="ARBA" id="ARBA00023012"/>
    </source>
</evidence>
<dbReference type="GO" id="GO:0005886">
    <property type="term" value="C:plasma membrane"/>
    <property type="evidence" value="ECO:0007669"/>
    <property type="project" value="UniProtKB-SubCell"/>
</dbReference>
<dbReference type="NCBIfam" id="TIGR00229">
    <property type="entry name" value="sensory_box"/>
    <property type="match status" value="1"/>
</dbReference>
<dbReference type="CDD" id="cd17546">
    <property type="entry name" value="REC_hyHK_CKI1_RcsC-like"/>
    <property type="match status" value="1"/>
</dbReference>
<evidence type="ECO:0000256" key="9">
    <source>
        <dbReference type="ARBA" id="ARBA00022777"/>
    </source>
</evidence>
<dbReference type="CDD" id="cd00130">
    <property type="entry name" value="PAS"/>
    <property type="match status" value="1"/>
</dbReference>
<dbReference type="InterPro" id="IPR000700">
    <property type="entry name" value="PAS-assoc_C"/>
</dbReference>
<evidence type="ECO:0000256" key="2">
    <source>
        <dbReference type="ARBA" id="ARBA00004429"/>
    </source>
</evidence>
<evidence type="ECO:0000256" key="8">
    <source>
        <dbReference type="ARBA" id="ARBA00022692"/>
    </source>
</evidence>
<feature type="domain" description="PAS" evidence="18">
    <location>
        <begin position="248"/>
        <end position="319"/>
    </location>
</feature>
<dbReference type="PROSITE" id="PS50110">
    <property type="entry name" value="RESPONSE_REGULATORY"/>
    <property type="match status" value="1"/>
</dbReference>
<feature type="domain" description="PAC" evidence="19">
    <location>
        <begin position="327"/>
        <end position="380"/>
    </location>
</feature>
<dbReference type="OrthoDB" id="9801651at2"/>
<evidence type="ECO:0000256" key="14">
    <source>
        <dbReference type="PROSITE-ProRule" id="PRU00169"/>
    </source>
</evidence>
<dbReference type="Pfam" id="PF01627">
    <property type="entry name" value="Hpt"/>
    <property type="match status" value="1"/>
</dbReference>
<dbReference type="Gene3D" id="3.40.50.2300">
    <property type="match status" value="1"/>
</dbReference>
<comment type="subcellular location">
    <subcellularLocation>
        <location evidence="2">Cell inner membrane</location>
        <topology evidence="2">Multi-pass membrane protein</topology>
    </subcellularLocation>
</comment>
<keyword evidence="21" id="KW-1185">Reference proteome</keyword>
<keyword evidence="9" id="KW-0418">Kinase</keyword>
<comment type="caution">
    <text evidence="20">The sequence shown here is derived from an EMBL/GenBank/DDBJ whole genome shotgun (WGS) entry which is preliminary data.</text>
</comment>
<evidence type="ECO:0000259" key="17">
    <source>
        <dbReference type="PROSITE" id="PS50110"/>
    </source>
</evidence>
<dbReference type="InterPro" id="IPR036890">
    <property type="entry name" value="HATPase_C_sf"/>
</dbReference>
<dbReference type="SMART" id="SM00448">
    <property type="entry name" value="REC"/>
    <property type="match status" value="1"/>
</dbReference>
<reference evidence="20 21" key="1">
    <citation type="submission" date="2019-04" db="EMBL/GenBank/DDBJ databases">
        <title>Draft genome sequence of Gemmobacter aestuarii sp. nov.</title>
        <authorList>
            <person name="Hameed A."/>
            <person name="Lin S.-Y."/>
            <person name="Shahina M."/>
            <person name="Lai W.-A."/>
            <person name="Young C.-C."/>
        </authorList>
    </citation>
    <scope>NUCLEOTIDE SEQUENCE [LARGE SCALE GENOMIC DNA]</scope>
    <source>
        <strain evidence="20 21">CC-PW-75</strain>
    </source>
</reference>
<dbReference type="EMBL" id="SSND01000005">
    <property type="protein sequence ID" value="THD81410.1"/>
    <property type="molecule type" value="Genomic_DNA"/>
</dbReference>
<dbReference type="Pfam" id="PF13426">
    <property type="entry name" value="PAS_9"/>
    <property type="match status" value="1"/>
</dbReference>
<dbReference type="CDD" id="cd00082">
    <property type="entry name" value="HisKA"/>
    <property type="match status" value="1"/>
</dbReference>
<dbReference type="SUPFAM" id="SSF47226">
    <property type="entry name" value="Histidine-containing phosphotransfer domain, HPT domain"/>
    <property type="match status" value="1"/>
</dbReference>
<gene>
    <name evidence="20" type="ORF">E7811_15935</name>
</gene>
<dbReference type="InterPro" id="IPR036641">
    <property type="entry name" value="HPT_dom_sf"/>
</dbReference>
<evidence type="ECO:0000256" key="11">
    <source>
        <dbReference type="ARBA" id="ARBA00022989"/>
    </source>
</evidence>
<dbReference type="InterPro" id="IPR004358">
    <property type="entry name" value="Sig_transdc_His_kin-like_C"/>
</dbReference>
<dbReference type="PROSITE" id="PS50109">
    <property type="entry name" value="HIS_KIN"/>
    <property type="match status" value="1"/>
</dbReference>
<dbReference type="PANTHER" id="PTHR43047:SF64">
    <property type="entry name" value="HISTIDINE KINASE CONTAINING CHEY-HOMOLOGOUS RECEIVER DOMAIN AND PAS DOMAIN-RELATED"/>
    <property type="match status" value="1"/>
</dbReference>
<evidence type="ECO:0000256" key="4">
    <source>
        <dbReference type="ARBA" id="ARBA00022475"/>
    </source>
</evidence>
<organism evidence="20 21">
    <name type="scientific">Aliigemmobacter aestuarii</name>
    <dbReference type="NCBI Taxonomy" id="1445661"/>
    <lineage>
        <taxon>Bacteria</taxon>
        <taxon>Pseudomonadati</taxon>
        <taxon>Pseudomonadota</taxon>
        <taxon>Alphaproteobacteria</taxon>
        <taxon>Rhodobacterales</taxon>
        <taxon>Paracoccaceae</taxon>
        <taxon>Aliigemmobacter</taxon>
    </lineage>
</organism>
<dbReference type="EC" id="2.7.13.3" evidence="3"/>
<dbReference type="InterPro" id="IPR005467">
    <property type="entry name" value="His_kinase_dom"/>
</dbReference>
<dbReference type="Pfam" id="PF00512">
    <property type="entry name" value="HisKA"/>
    <property type="match status" value="1"/>
</dbReference>